<organism evidence="2 3">
    <name type="scientific">Rhodopseudomonas pseudopalustris</name>
    <dbReference type="NCBI Taxonomy" id="1513892"/>
    <lineage>
        <taxon>Bacteria</taxon>
        <taxon>Pseudomonadati</taxon>
        <taxon>Pseudomonadota</taxon>
        <taxon>Alphaproteobacteria</taxon>
        <taxon>Hyphomicrobiales</taxon>
        <taxon>Nitrobacteraceae</taxon>
        <taxon>Rhodopseudomonas</taxon>
    </lineage>
</organism>
<keyword evidence="1" id="KW-0732">Signal</keyword>
<keyword evidence="3" id="KW-1185">Reference proteome</keyword>
<protein>
    <submittedName>
        <fullName evidence="2">Uncharacterized protein</fullName>
    </submittedName>
</protein>
<evidence type="ECO:0000313" key="3">
    <source>
        <dbReference type="Proteomes" id="UP000199615"/>
    </source>
</evidence>
<gene>
    <name evidence="2" type="ORF">SAMN05444123_108133</name>
</gene>
<feature type="signal peptide" evidence="1">
    <location>
        <begin position="1"/>
        <end position="21"/>
    </location>
</feature>
<evidence type="ECO:0000313" key="2">
    <source>
        <dbReference type="EMBL" id="SEP11882.1"/>
    </source>
</evidence>
<dbReference type="AlphaFoldDB" id="A0A1H8V8S4"/>
<dbReference type="EMBL" id="FODT01000008">
    <property type="protein sequence ID" value="SEP11882.1"/>
    <property type="molecule type" value="Genomic_DNA"/>
</dbReference>
<proteinExistence type="predicted"/>
<dbReference type="Proteomes" id="UP000199615">
    <property type="component" value="Unassembled WGS sequence"/>
</dbReference>
<evidence type="ECO:0000256" key="1">
    <source>
        <dbReference type="SAM" id="SignalP"/>
    </source>
</evidence>
<sequence length="206" mass="22102">MDWSKFVGAISAALLATAAHASAEKPFGLAMDQQVSGLDILKREQRFVVLRAAPAPAAPFTHYLVAENGRGEVCRVIAIAEFKSVADADRSLDPIVGGLSASYSRPEVGADAILHFEKGAALVWRPLGSCSRDDLASEAEIKICRSAFPAGADTGVRKVTLVRHDLERPVIVVRYDFVNRNGCPPDPVVLAPSEVTLKRRGQPNSE</sequence>
<accession>A0A1H8V8S4</accession>
<name>A0A1H8V8S4_9BRAD</name>
<feature type="chain" id="PRO_5011599816" evidence="1">
    <location>
        <begin position="22"/>
        <end position="206"/>
    </location>
</feature>
<reference evidence="3" key="1">
    <citation type="submission" date="2016-10" db="EMBL/GenBank/DDBJ databases">
        <authorList>
            <person name="Varghese N."/>
            <person name="Submissions S."/>
        </authorList>
    </citation>
    <scope>NUCLEOTIDE SEQUENCE [LARGE SCALE GENOMIC DNA]</scope>
    <source>
        <strain evidence="3">DSM 123</strain>
    </source>
</reference>